<keyword evidence="1 2" id="KW-0378">Hydrolase</keyword>
<evidence type="ECO:0000256" key="2">
    <source>
        <dbReference type="RuleBase" id="RU000553"/>
    </source>
</evidence>
<name>S3CRQ0_GLAL2</name>
<comment type="similarity">
    <text evidence="3">Belongs to the acylphosphatase family.</text>
</comment>
<feature type="domain" description="Acylphosphatase-like" evidence="5">
    <location>
        <begin position="6"/>
        <end position="93"/>
    </location>
</feature>
<dbReference type="Pfam" id="PF00708">
    <property type="entry name" value="Acylphosphatase"/>
    <property type="match status" value="1"/>
</dbReference>
<dbReference type="HOGENOM" id="CLU_141932_4_0_1"/>
<evidence type="ECO:0000256" key="1">
    <source>
        <dbReference type="PROSITE-ProRule" id="PRU00520"/>
    </source>
</evidence>
<evidence type="ECO:0000256" key="3">
    <source>
        <dbReference type="RuleBase" id="RU004168"/>
    </source>
</evidence>
<dbReference type="GO" id="GO:0003998">
    <property type="term" value="F:acylphosphatase activity"/>
    <property type="evidence" value="ECO:0007669"/>
    <property type="project" value="UniProtKB-EC"/>
</dbReference>
<evidence type="ECO:0000256" key="4">
    <source>
        <dbReference type="SAM" id="MobiDB-lite"/>
    </source>
</evidence>
<dbReference type="KEGG" id="glz:GLAREA_09450"/>
<dbReference type="PANTHER" id="PTHR47268">
    <property type="entry name" value="ACYLPHOSPHATASE"/>
    <property type="match status" value="1"/>
</dbReference>
<dbReference type="Gene3D" id="3.30.70.100">
    <property type="match status" value="1"/>
</dbReference>
<dbReference type="OMA" id="VGFRWSM"/>
<dbReference type="InterPro" id="IPR001792">
    <property type="entry name" value="Acylphosphatase-like_dom"/>
</dbReference>
<dbReference type="EC" id="3.6.1.7" evidence="1 2"/>
<dbReference type="SUPFAM" id="SSF54975">
    <property type="entry name" value="Acylphosphatase/BLUF domain-like"/>
    <property type="match status" value="1"/>
</dbReference>
<dbReference type="GeneID" id="19468498"/>
<comment type="catalytic activity">
    <reaction evidence="1 2">
        <text>an acyl phosphate + H2O = a carboxylate + phosphate + H(+)</text>
        <dbReference type="Rhea" id="RHEA:14965"/>
        <dbReference type="ChEBI" id="CHEBI:15377"/>
        <dbReference type="ChEBI" id="CHEBI:15378"/>
        <dbReference type="ChEBI" id="CHEBI:29067"/>
        <dbReference type="ChEBI" id="CHEBI:43474"/>
        <dbReference type="ChEBI" id="CHEBI:59918"/>
        <dbReference type="EC" id="3.6.1.7"/>
    </reaction>
</comment>
<dbReference type="AlphaFoldDB" id="S3CRQ0"/>
<dbReference type="InterPro" id="IPR036046">
    <property type="entry name" value="Acylphosphatase-like_dom_sf"/>
</dbReference>
<dbReference type="PROSITE" id="PS00150">
    <property type="entry name" value="ACYLPHOSPHATASE_1"/>
    <property type="match status" value="1"/>
</dbReference>
<dbReference type="PROSITE" id="PS51160">
    <property type="entry name" value="ACYLPHOSPHATASE_3"/>
    <property type="match status" value="1"/>
</dbReference>
<dbReference type="InterPro" id="IPR017968">
    <property type="entry name" value="Acylphosphatase_CS"/>
</dbReference>
<feature type="active site" evidence="1">
    <location>
        <position position="21"/>
    </location>
</feature>
<dbReference type="PROSITE" id="PS00151">
    <property type="entry name" value="ACYLPHOSPHATASE_2"/>
    <property type="match status" value="1"/>
</dbReference>
<dbReference type="OrthoDB" id="7961613at2759"/>
<dbReference type="EMBL" id="KE145368">
    <property type="protein sequence ID" value="EPE28330.1"/>
    <property type="molecule type" value="Genomic_DNA"/>
</dbReference>
<proteinExistence type="inferred from homology"/>
<dbReference type="eggNOG" id="ENOG502S7SZ">
    <property type="taxonomic scope" value="Eukaryota"/>
</dbReference>
<dbReference type="Proteomes" id="UP000016922">
    <property type="component" value="Unassembled WGS sequence"/>
</dbReference>
<dbReference type="STRING" id="1116229.S3CRQ0"/>
<feature type="region of interest" description="Disordered" evidence="4">
    <location>
        <begin position="72"/>
        <end position="93"/>
    </location>
</feature>
<feature type="active site" evidence="1">
    <location>
        <position position="39"/>
    </location>
</feature>
<evidence type="ECO:0000313" key="7">
    <source>
        <dbReference type="Proteomes" id="UP000016922"/>
    </source>
</evidence>
<dbReference type="PRINTS" id="PR00112">
    <property type="entry name" value="ACYLPHPHTASE"/>
</dbReference>
<accession>S3CRQ0</accession>
<gene>
    <name evidence="6" type="ORF">GLAREA_09450</name>
</gene>
<evidence type="ECO:0000259" key="5">
    <source>
        <dbReference type="PROSITE" id="PS51160"/>
    </source>
</evidence>
<dbReference type="RefSeq" id="XP_008084238.1">
    <property type="nucleotide sequence ID" value="XM_008086047.1"/>
</dbReference>
<dbReference type="PANTHER" id="PTHR47268:SF4">
    <property type="entry name" value="ACYLPHOSPHATASE"/>
    <property type="match status" value="1"/>
</dbReference>
<reference evidence="6 7" key="1">
    <citation type="journal article" date="2013" name="BMC Genomics">
        <title>Genomics-driven discovery of the pneumocandin biosynthetic gene cluster in the fungus Glarea lozoyensis.</title>
        <authorList>
            <person name="Chen L."/>
            <person name="Yue Q."/>
            <person name="Zhang X."/>
            <person name="Xiang M."/>
            <person name="Wang C."/>
            <person name="Li S."/>
            <person name="Che Y."/>
            <person name="Ortiz-Lopez F.J."/>
            <person name="Bills G.F."/>
            <person name="Liu X."/>
            <person name="An Z."/>
        </authorList>
    </citation>
    <scope>NUCLEOTIDE SEQUENCE [LARGE SCALE GENOMIC DNA]</scope>
    <source>
        <strain evidence="7">ATCC 20868 / MF5171</strain>
    </source>
</reference>
<keyword evidence="7" id="KW-1185">Reference proteome</keyword>
<organism evidence="6 7">
    <name type="scientific">Glarea lozoyensis (strain ATCC 20868 / MF5171)</name>
    <dbReference type="NCBI Taxonomy" id="1116229"/>
    <lineage>
        <taxon>Eukaryota</taxon>
        <taxon>Fungi</taxon>
        <taxon>Dikarya</taxon>
        <taxon>Ascomycota</taxon>
        <taxon>Pezizomycotina</taxon>
        <taxon>Leotiomycetes</taxon>
        <taxon>Helotiales</taxon>
        <taxon>Helotiaceae</taxon>
        <taxon>Glarea</taxon>
    </lineage>
</organism>
<dbReference type="InterPro" id="IPR020456">
    <property type="entry name" value="Acylphosphatase"/>
</dbReference>
<sequence>MSMSKRVAFRVHGEVQGVSFRYFTKEKATSYSLTGWVKNAANGKVEGEVQGSEEDVQKLLKDIDKGPTHAHVVRVDKSDLDPVDGESKFEVRQ</sequence>
<evidence type="ECO:0000313" key="6">
    <source>
        <dbReference type="EMBL" id="EPE28330.1"/>
    </source>
</evidence>
<protein>
    <recommendedName>
        <fullName evidence="1 2">Acylphosphatase</fullName>
        <ecNumber evidence="1 2">3.6.1.7</ecNumber>
    </recommendedName>
</protein>